<keyword evidence="15" id="KW-0739">Sodium transport</keyword>
<keyword evidence="13 32" id="KW-0472">Membrane</keyword>
<reference evidence="33" key="1">
    <citation type="submission" date="2023-09" db="UniProtKB">
        <authorList>
            <consortium name="Ensembl"/>
        </authorList>
    </citation>
    <scope>IDENTIFICATION</scope>
</reference>
<evidence type="ECO:0000256" key="6">
    <source>
        <dbReference type="ARBA" id="ARBA00022553"/>
    </source>
</evidence>
<comment type="catalytic activity">
    <reaction evidence="21">
        <text>glycocholate(out) + 2 Na(+)(out) = glycocholate(in) + 2 Na(+)(in)</text>
        <dbReference type="Rhea" id="RHEA:71935"/>
        <dbReference type="ChEBI" id="CHEBI:29101"/>
        <dbReference type="ChEBI" id="CHEBI:29746"/>
    </reaction>
</comment>
<feature type="transmembrane region" description="Helical" evidence="32">
    <location>
        <begin position="290"/>
        <end position="311"/>
    </location>
</feature>
<dbReference type="NCBIfam" id="TIGR00841">
    <property type="entry name" value="bass"/>
    <property type="match status" value="1"/>
</dbReference>
<feature type="transmembrane region" description="Helical" evidence="32">
    <location>
        <begin position="226"/>
        <end position="245"/>
    </location>
</feature>
<evidence type="ECO:0000256" key="27">
    <source>
        <dbReference type="ARBA" id="ARBA00048013"/>
    </source>
</evidence>
<evidence type="ECO:0000313" key="34">
    <source>
        <dbReference type="Proteomes" id="UP001732720"/>
    </source>
</evidence>
<feature type="transmembrane region" description="Helical" evidence="32">
    <location>
        <begin position="28"/>
        <end position="47"/>
    </location>
</feature>
<name>A0A8B7TKM5_CASCN</name>
<evidence type="ECO:0000256" key="13">
    <source>
        <dbReference type="ARBA" id="ARBA00023136"/>
    </source>
</evidence>
<evidence type="ECO:0000256" key="16">
    <source>
        <dbReference type="ARBA" id="ARBA00030792"/>
    </source>
</evidence>
<evidence type="ECO:0000256" key="4">
    <source>
        <dbReference type="ARBA" id="ARBA00013351"/>
    </source>
</evidence>
<keyword evidence="6" id="KW-0597">Phosphoprotein</keyword>
<evidence type="ECO:0000256" key="24">
    <source>
        <dbReference type="ARBA" id="ARBA00047311"/>
    </source>
</evidence>
<comment type="catalytic activity">
    <reaction evidence="24">
        <text>tauroallocholate(out) + 2 Na(+)(out) = tauroallocholate(in) + 2 Na(+)(in)</text>
        <dbReference type="Rhea" id="RHEA:51840"/>
        <dbReference type="ChEBI" id="CHEBI:29101"/>
        <dbReference type="ChEBI" id="CHEBI:191406"/>
    </reaction>
</comment>
<evidence type="ECO:0000256" key="30">
    <source>
        <dbReference type="ARBA" id="ARBA00049276"/>
    </source>
</evidence>
<comment type="catalytic activity">
    <reaction evidence="22">
        <text>cholate(out) + 2 Na(+)(out) = cholate(in) + 2 Na(+)(in)</text>
        <dbReference type="Rhea" id="RHEA:71911"/>
        <dbReference type="ChEBI" id="CHEBI:29101"/>
        <dbReference type="ChEBI" id="CHEBI:29747"/>
    </reaction>
</comment>
<evidence type="ECO:0000256" key="20">
    <source>
        <dbReference type="ARBA" id="ARBA00033223"/>
    </source>
</evidence>
<comment type="catalytic activity">
    <reaction evidence="29">
        <text>taurochenodeoxycholate(out) + 2 Na(+)(out) = taurochenodeoxycholate(in) + 2 Na(+)(in)</text>
        <dbReference type="Rhea" id="RHEA:71923"/>
        <dbReference type="ChEBI" id="CHEBI:9407"/>
        <dbReference type="ChEBI" id="CHEBI:29101"/>
    </reaction>
</comment>
<comment type="catalytic activity">
    <reaction evidence="27">
        <text>tauro-beta-muricholate(out) + 2 Na(+)(out) = tauro-beta-muricholate(in) + 2 Na(+)(in)</text>
        <dbReference type="Rhea" id="RHEA:72179"/>
        <dbReference type="ChEBI" id="CHEBI:29101"/>
        <dbReference type="ChEBI" id="CHEBI:133064"/>
    </reaction>
</comment>
<comment type="catalytic activity">
    <reaction evidence="30">
        <text>tauronorcholate(out) + 2 Na(+)(out) = tauronorcholate(in) + 2 Na(+)(in)</text>
        <dbReference type="Rhea" id="RHEA:71915"/>
        <dbReference type="ChEBI" id="CHEBI:29101"/>
        <dbReference type="ChEBI" id="CHEBI:191405"/>
    </reaction>
</comment>
<dbReference type="GeneID" id="109676116"/>
<dbReference type="GO" id="GO:0016324">
    <property type="term" value="C:apical plasma membrane"/>
    <property type="evidence" value="ECO:0007669"/>
    <property type="project" value="TreeGrafter"/>
</dbReference>
<feature type="transmembrane region" description="Helical" evidence="32">
    <location>
        <begin position="125"/>
        <end position="148"/>
    </location>
</feature>
<evidence type="ECO:0000256" key="28">
    <source>
        <dbReference type="ARBA" id="ARBA00048327"/>
    </source>
</evidence>
<reference evidence="35" key="2">
    <citation type="submission" date="2025-04" db="UniProtKB">
        <authorList>
            <consortium name="RefSeq"/>
        </authorList>
    </citation>
    <scope>IDENTIFICATION</scope>
    <source>
        <tissue evidence="35">Leukocyte</tissue>
    </source>
</reference>
<evidence type="ECO:0000256" key="2">
    <source>
        <dbReference type="ARBA" id="ARBA00006528"/>
    </source>
</evidence>
<evidence type="ECO:0000256" key="1">
    <source>
        <dbReference type="ARBA" id="ARBA00004141"/>
    </source>
</evidence>
<evidence type="ECO:0000256" key="11">
    <source>
        <dbReference type="ARBA" id="ARBA00023055"/>
    </source>
</evidence>
<feature type="transmembrane region" description="Helical" evidence="32">
    <location>
        <begin position="96"/>
        <end position="118"/>
    </location>
</feature>
<evidence type="ECO:0000256" key="29">
    <source>
        <dbReference type="ARBA" id="ARBA00048338"/>
    </source>
</evidence>
<feature type="transmembrane region" description="Helical" evidence="32">
    <location>
        <begin position="68"/>
        <end position="90"/>
    </location>
</feature>
<organism evidence="35">
    <name type="scientific">Castor canadensis</name>
    <name type="common">American beaver</name>
    <dbReference type="NCBI Taxonomy" id="51338"/>
    <lineage>
        <taxon>Eukaryota</taxon>
        <taxon>Metazoa</taxon>
        <taxon>Chordata</taxon>
        <taxon>Craniata</taxon>
        <taxon>Vertebrata</taxon>
        <taxon>Euteleostomi</taxon>
        <taxon>Mammalia</taxon>
        <taxon>Eutheria</taxon>
        <taxon>Euarchontoglires</taxon>
        <taxon>Glires</taxon>
        <taxon>Rodentia</taxon>
        <taxon>Castorimorpha</taxon>
        <taxon>Castoridae</taxon>
        <taxon>Castor</taxon>
    </lineage>
</organism>
<evidence type="ECO:0000256" key="10">
    <source>
        <dbReference type="ARBA" id="ARBA00023053"/>
    </source>
</evidence>
<keyword evidence="8" id="KW-0769">Symport</keyword>
<evidence type="ECO:0000256" key="9">
    <source>
        <dbReference type="ARBA" id="ARBA00022989"/>
    </source>
</evidence>
<feature type="transmembrane region" description="Helical" evidence="32">
    <location>
        <begin position="193"/>
        <end position="214"/>
    </location>
</feature>
<keyword evidence="11" id="KW-0445">Lipid transport</keyword>
<proteinExistence type="inferred from homology"/>
<keyword evidence="7 32" id="KW-0812">Transmembrane</keyword>
<dbReference type="FunFam" id="1.20.1530.20:FF:000010">
    <property type="entry name" value="Solute carrier family 10 member 6"/>
    <property type="match status" value="1"/>
</dbReference>
<feature type="region of interest" description="Disordered" evidence="31">
    <location>
        <begin position="318"/>
        <end position="348"/>
    </location>
</feature>
<evidence type="ECO:0000256" key="17">
    <source>
        <dbReference type="ARBA" id="ARBA00031381"/>
    </source>
</evidence>
<dbReference type="OrthoDB" id="203097at2759"/>
<keyword evidence="12" id="KW-0406">Ion transport</keyword>
<keyword evidence="5" id="KW-0813">Transport</keyword>
<dbReference type="InterPro" id="IPR038770">
    <property type="entry name" value="Na+/solute_symporter_sf"/>
</dbReference>
<comment type="catalytic activity">
    <reaction evidence="28">
        <text>taurocholate(out) + 2 Na(+)(out) = taurocholate(in) + 2 Na(+)(in)</text>
        <dbReference type="Rhea" id="RHEA:71875"/>
        <dbReference type="ChEBI" id="CHEBI:29101"/>
        <dbReference type="ChEBI" id="CHEBI:36257"/>
    </reaction>
</comment>
<evidence type="ECO:0000256" key="31">
    <source>
        <dbReference type="SAM" id="MobiDB-lite"/>
    </source>
</evidence>
<comment type="catalytic activity">
    <reaction evidence="26">
        <text>taurodeoxycholate(out) + 2 Na(+)(out) = taurodeoxycholate(in) + 2 Na(+)(in)</text>
        <dbReference type="Rhea" id="RHEA:72087"/>
        <dbReference type="ChEBI" id="CHEBI:29101"/>
        <dbReference type="ChEBI" id="CHEBI:36261"/>
    </reaction>
</comment>
<evidence type="ECO:0000256" key="5">
    <source>
        <dbReference type="ARBA" id="ARBA00022448"/>
    </source>
</evidence>
<keyword evidence="10" id="KW-0915">Sodium</keyword>
<evidence type="ECO:0000256" key="23">
    <source>
        <dbReference type="ARBA" id="ARBA00046038"/>
    </source>
</evidence>
<evidence type="ECO:0000256" key="26">
    <source>
        <dbReference type="ARBA" id="ARBA00047743"/>
    </source>
</evidence>
<keyword evidence="14" id="KW-0325">Glycoprotein</keyword>
<dbReference type="Gene3D" id="1.20.1530.20">
    <property type="match status" value="1"/>
</dbReference>
<comment type="catalytic activity">
    <reaction evidence="25">
        <text>tauroursodeoxycholate(out) + 2 Na(+)(out) = tauroursodeoxycholate(in) + 2 Na(+)(in)</text>
        <dbReference type="Rhea" id="RHEA:71927"/>
        <dbReference type="ChEBI" id="CHEBI:29101"/>
        <dbReference type="ChEBI" id="CHEBI:132028"/>
    </reaction>
</comment>
<evidence type="ECO:0000256" key="14">
    <source>
        <dbReference type="ARBA" id="ARBA00023180"/>
    </source>
</evidence>
<evidence type="ECO:0000256" key="19">
    <source>
        <dbReference type="ARBA" id="ARBA00033014"/>
    </source>
</evidence>
<dbReference type="PANTHER" id="PTHR10361">
    <property type="entry name" value="SODIUM-BILE ACID COTRANSPORTER"/>
    <property type="match status" value="1"/>
</dbReference>
<dbReference type="InterPro" id="IPR002657">
    <property type="entry name" value="BilAc:Na_symport/Acr3"/>
</dbReference>
<sequence>MSNSTVCLDNATVCEGDSCVVPASNFNAILSTILSAVLTVLLAMVMFSMGCNVEIKKFLGHIKKPWGIFIGFLCQFGIMPLVGFILSLAFDILPVQAVVVLIMGCCPGGTSSNILAYWVDGDMDLSISMTTCSTLLALGMMPLCLYIYTKMWVDSGSIIIPYDNIGTSLVALVIPVSFGMLVNHKWPEKAKIILKIGSIAGAILIVIIAVVGGILYQSAWIIEPRLWIIGTIFPIAGYSLGFFLARIAGQPWYRCRTVALETGMQNTQLCSTIVQLSFSPEDLNLVFTFPLIYSIFQLIFAGVLLGIYVGYKKCRGKNNAEFPSEEDNKTKPDSSSYKINEGFQPDEK</sequence>
<dbReference type="Pfam" id="PF01758">
    <property type="entry name" value="SBF"/>
    <property type="match status" value="1"/>
</dbReference>
<dbReference type="InterPro" id="IPR004710">
    <property type="entry name" value="Bilac:Na_transpt"/>
</dbReference>
<feature type="transmembrane region" description="Helical" evidence="32">
    <location>
        <begin position="160"/>
        <end position="181"/>
    </location>
</feature>
<evidence type="ECO:0000256" key="3">
    <source>
        <dbReference type="ARBA" id="ARBA00011407"/>
    </source>
</evidence>
<gene>
    <name evidence="33 35" type="primary">Slc10a2</name>
</gene>
<evidence type="ECO:0000256" key="7">
    <source>
        <dbReference type="ARBA" id="ARBA00022692"/>
    </source>
</evidence>
<dbReference type="RefSeq" id="XP_020008209.1">
    <property type="nucleotide sequence ID" value="XM_020152620.1"/>
</dbReference>
<keyword evidence="34" id="KW-1185">Reference proteome</keyword>
<evidence type="ECO:0000256" key="25">
    <source>
        <dbReference type="ARBA" id="ARBA00047596"/>
    </source>
</evidence>
<comment type="function">
    <text evidence="23">Plays a critical role in the sodium-dependent reabsorption of bile acids from the lumen of the small intestine. Transports various bile acids, unconjugated or conjugated, such as cholate and taurocholate. Also responsible for bile acid transport in the renal proximal tubules, a salvage mechanism that helps conserve bile acids. Works collaboratively with the Na(+)-taurocholate cotransporting polypeptide (NTCP), the organic solute transporter (OST), and the bile salt export pump (BSEP), to ensure efficacious biological recycling of bile acids during enterohepatic circulation.</text>
</comment>
<evidence type="ECO:0000256" key="22">
    <source>
        <dbReference type="ARBA" id="ARBA00034231"/>
    </source>
</evidence>
<comment type="subcellular location">
    <subcellularLocation>
        <location evidence="1">Membrane</location>
        <topology evidence="1">Multi-pass membrane protein</topology>
    </subcellularLocation>
</comment>
<comment type="subunit">
    <text evidence="3">Monomer and homodimer.</text>
</comment>
<dbReference type="Proteomes" id="UP001732720">
    <property type="component" value="Chromosome 10"/>
</dbReference>
<evidence type="ECO:0000313" key="35">
    <source>
        <dbReference type="RefSeq" id="XP_020008209.1"/>
    </source>
</evidence>
<dbReference type="GO" id="GO:0008508">
    <property type="term" value="F:bile acid:sodium symporter activity"/>
    <property type="evidence" value="ECO:0007669"/>
    <property type="project" value="TreeGrafter"/>
</dbReference>
<evidence type="ECO:0000256" key="12">
    <source>
        <dbReference type="ARBA" id="ARBA00023065"/>
    </source>
</evidence>
<dbReference type="PANTHER" id="PTHR10361:SF19">
    <property type="entry name" value="ILEAL SODIUM_BILE ACID COTRANSPORTER"/>
    <property type="match status" value="1"/>
</dbReference>
<evidence type="ECO:0000256" key="32">
    <source>
        <dbReference type="SAM" id="Phobius"/>
    </source>
</evidence>
<comment type="similarity">
    <text evidence="2">Belongs to the bile acid:sodium symporter (BASS) (TC 2.A.28) family.</text>
</comment>
<protein>
    <recommendedName>
        <fullName evidence="4">Ileal sodium/bile acid cotransporter</fullName>
    </recommendedName>
    <alternativeName>
        <fullName evidence="18">Apical sodium-dependent bile acid transporter</fullName>
    </alternativeName>
    <alternativeName>
        <fullName evidence="20">Ileal Na(+)/bile acid cotransporter</fullName>
    </alternativeName>
    <alternativeName>
        <fullName evidence="16">Ileal sodium-dependent bile acid transporter</fullName>
    </alternativeName>
    <alternativeName>
        <fullName evidence="19">Na(+)-dependent ileal bile acid transporter</fullName>
    </alternativeName>
    <alternativeName>
        <fullName evidence="17">Solute carrier family 10 member 2</fullName>
    </alternativeName>
</protein>
<evidence type="ECO:0000256" key="21">
    <source>
        <dbReference type="ARBA" id="ARBA00034215"/>
    </source>
</evidence>
<dbReference type="CTD" id="6555"/>
<accession>A0A8B7TKM5</accession>
<dbReference type="Ensembl" id="ENSCCNT00000005428.1">
    <property type="protein sequence ID" value="ENSCCNP00000004151.1"/>
    <property type="gene ID" value="ENSCCNG00000004386.1"/>
</dbReference>
<evidence type="ECO:0000256" key="8">
    <source>
        <dbReference type="ARBA" id="ARBA00022847"/>
    </source>
</evidence>
<dbReference type="AlphaFoldDB" id="A0A8B7TKM5"/>
<evidence type="ECO:0000313" key="33">
    <source>
        <dbReference type="Ensembl" id="ENSCCNP00000004151.1"/>
    </source>
</evidence>
<dbReference type="KEGG" id="ccan:109676116"/>
<evidence type="ECO:0000256" key="18">
    <source>
        <dbReference type="ARBA" id="ARBA00032438"/>
    </source>
</evidence>
<evidence type="ECO:0000256" key="15">
    <source>
        <dbReference type="ARBA" id="ARBA00023201"/>
    </source>
</evidence>
<keyword evidence="9 32" id="KW-1133">Transmembrane helix</keyword>